<accession>A0A9Q3JII4</accession>
<dbReference type="AlphaFoldDB" id="A0A9Q3JII4"/>
<evidence type="ECO:0000313" key="1">
    <source>
        <dbReference type="EMBL" id="MBW0562646.1"/>
    </source>
</evidence>
<protein>
    <submittedName>
        <fullName evidence="1">Uncharacterized protein</fullName>
    </submittedName>
</protein>
<organism evidence="1 2">
    <name type="scientific">Austropuccinia psidii MF-1</name>
    <dbReference type="NCBI Taxonomy" id="1389203"/>
    <lineage>
        <taxon>Eukaryota</taxon>
        <taxon>Fungi</taxon>
        <taxon>Dikarya</taxon>
        <taxon>Basidiomycota</taxon>
        <taxon>Pucciniomycotina</taxon>
        <taxon>Pucciniomycetes</taxon>
        <taxon>Pucciniales</taxon>
        <taxon>Sphaerophragmiaceae</taxon>
        <taxon>Austropuccinia</taxon>
    </lineage>
</organism>
<name>A0A9Q3JII4_9BASI</name>
<dbReference type="EMBL" id="AVOT02072922">
    <property type="protein sequence ID" value="MBW0562646.1"/>
    <property type="molecule type" value="Genomic_DNA"/>
</dbReference>
<dbReference type="Proteomes" id="UP000765509">
    <property type="component" value="Unassembled WGS sequence"/>
</dbReference>
<proteinExistence type="predicted"/>
<keyword evidence="2" id="KW-1185">Reference proteome</keyword>
<gene>
    <name evidence="1" type="ORF">O181_102361</name>
</gene>
<reference evidence="1" key="1">
    <citation type="submission" date="2021-03" db="EMBL/GenBank/DDBJ databases">
        <title>Draft genome sequence of rust myrtle Austropuccinia psidii MF-1, a brazilian biotype.</title>
        <authorList>
            <person name="Quecine M.C."/>
            <person name="Pachon D.M.R."/>
            <person name="Bonatelli M.L."/>
            <person name="Correr F.H."/>
            <person name="Franceschini L.M."/>
            <person name="Leite T.F."/>
            <person name="Margarido G.R.A."/>
            <person name="Almeida C.A."/>
            <person name="Ferrarezi J.A."/>
            <person name="Labate C.A."/>
        </authorList>
    </citation>
    <scope>NUCLEOTIDE SEQUENCE</scope>
    <source>
        <strain evidence="1">MF-1</strain>
    </source>
</reference>
<sequence length="161" mass="17828">MFSALRAGPIFVTQPTLPLNQAVKLCVSIYESLAFKTTNFFLLASMRESDFLFVVNALLDCETYVSMNNRTPHYCDSSSCNPPRFKACYEPLQSGQYLVRNFQKRVDVQTMHSFRVYSVRNLAYAYAGSLPSDGYPPPLPQAICEVGAAVASCAVCASKLP</sequence>
<comment type="caution">
    <text evidence="1">The sequence shown here is derived from an EMBL/GenBank/DDBJ whole genome shotgun (WGS) entry which is preliminary data.</text>
</comment>
<evidence type="ECO:0000313" key="2">
    <source>
        <dbReference type="Proteomes" id="UP000765509"/>
    </source>
</evidence>